<reference evidence="4 7" key="5">
    <citation type="submission" date="2019-09" db="EMBL/GenBank/DDBJ databases">
        <title>Analyses of genetics and pathogenesis of a Salmonella species QH with narrow spectrum of antibiotic resistance isolated from Yak.</title>
        <authorList>
            <person name="Han S."/>
        </authorList>
    </citation>
    <scope>NUCLEOTIDE SEQUENCE [LARGE SCALE GENOMIC DNA]</scope>
    <source>
        <strain evidence="4 7">QH</strain>
    </source>
</reference>
<dbReference type="Proteomes" id="UP000839926">
    <property type="component" value="Unassembled WGS sequence"/>
</dbReference>
<evidence type="ECO:0000313" key="4">
    <source>
        <dbReference type="EMBL" id="QEP98707.1"/>
    </source>
</evidence>
<dbReference type="EMBL" id="AAGBOZ010000007">
    <property type="protein sequence ID" value="EBM1205748.1"/>
    <property type="molecule type" value="Genomic_DNA"/>
</dbReference>
<organism evidence="6">
    <name type="scientific">Salmonella enterica</name>
    <name type="common">Salmonella choleraesuis</name>
    <dbReference type="NCBI Taxonomy" id="28901"/>
    <lineage>
        <taxon>Bacteria</taxon>
        <taxon>Pseudomonadati</taxon>
        <taxon>Pseudomonadota</taxon>
        <taxon>Gammaproteobacteria</taxon>
        <taxon>Enterobacterales</taxon>
        <taxon>Enterobacteriaceae</taxon>
        <taxon>Salmonella</taxon>
    </lineage>
</organism>
<reference evidence="2" key="1">
    <citation type="submission" date="2018-07" db="EMBL/GenBank/DDBJ databases">
        <authorList>
            <consortium name="GenomeTrakr network: Whole genome sequencing for foodborne pathogen traceback"/>
        </authorList>
    </citation>
    <scope>NUCLEOTIDE SEQUENCE [LARGE SCALE GENOMIC DNA]</scope>
    <source>
        <strain evidence="2">CFSAN047025</strain>
    </source>
</reference>
<evidence type="ECO:0000313" key="6">
    <source>
        <dbReference type="EMBL" id="RXL21668.1"/>
    </source>
</evidence>
<name>A0A232REG2_SALER</name>
<evidence type="ECO:0000313" key="1">
    <source>
        <dbReference type="EMBL" id="EBM1205748.1"/>
    </source>
</evidence>
<dbReference type="AlphaFoldDB" id="A0A232REG2"/>
<evidence type="ECO:0000313" key="2">
    <source>
        <dbReference type="EMBL" id="EBQ1840607.1"/>
    </source>
</evidence>
<gene>
    <name evidence="5" type="ORF">A7D45_06910</name>
    <name evidence="2" type="ORF">AZF90_02695</name>
    <name evidence="1" type="ORF">DT651_09530</name>
    <name evidence="6" type="ORF">EKD96_11660</name>
    <name evidence="4" type="ORF">F1527_21360</name>
    <name evidence="3" type="ORF">F2D26_01765</name>
</gene>
<dbReference type="Proteomes" id="UP000323088">
    <property type="component" value="Chromosome"/>
</dbReference>
<dbReference type="Proteomes" id="UP000839921">
    <property type="component" value="Unassembled WGS sequence"/>
</dbReference>
<accession>A0A232REG2</accession>
<evidence type="ECO:0000313" key="7">
    <source>
        <dbReference type="Proteomes" id="UP000323088"/>
    </source>
</evidence>
<reference evidence="6" key="4">
    <citation type="submission" date="2019-01" db="EMBL/GenBank/DDBJ databases">
        <title>Whole genome sequencing of Salmonella enterica.</title>
        <authorList>
            <person name="Cao G."/>
        </authorList>
    </citation>
    <scope>NUCLEOTIDE SEQUENCE [LARGE SCALE GENOMIC DNA]</scope>
    <source>
        <strain evidence="6">CFSAN074594</strain>
    </source>
</reference>
<dbReference type="EMBL" id="AAKHLQ010000001">
    <property type="protein sequence ID" value="ECR8155047.1"/>
    <property type="molecule type" value="Genomic_DNA"/>
</dbReference>
<dbReference type="Proteomes" id="UP000839900">
    <property type="component" value="Unassembled WGS sequence"/>
</dbReference>
<dbReference type="EMBL" id="QWJL01000004">
    <property type="protein sequence ID" value="RIP30732.1"/>
    <property type="molecule type" value="Genomic_DNA"/>
</dbReference>
<dbReference type="Proteomes" id="UP000839536">
    <property type="component" value="Unassembled WGS sequence"/>
</dbReference>
<proteinExistence type="predicted"/>
<protein>
    <submittedName>
        <fullName evidence="6">Uncharacterized protein</fullName>
    </submittedName>
</protein>
<reference evidence="5" key="3">
    <citation type="submission" date="2018-08" db="EMBL/GenBank/DDBJ databases">
        <title>Whole genome sequencing of Salmonella enterica serotype newport.</title>
        <authorList>
            <person name="Bell R."/>
        </authorList>
    </citation>
    <scope>NUCLEOTIDE SEQUENCE [LARGE SCALE GENOMIC DNA]</scope>
    <source>
        <strain evidence="5">CFSAN048053</strain>
    </source>
</reference>
<dbReference type="EMBL" id="AAGODW010000001">
    <property type="protein sequence ID" value="EBQ1840607.1"/>
    <property type="molecule type" value="Genomic_DNA"/>
</dbReference>
<reference evidence="1" key="2">
    <citation type="submission" date="2018-07" db="EMBL/GenBank/DDBJ databases">
        <authorList>
            <consortium name="PulseNet: The National Subtyping Network for Foodborne Disease Surveillance"/>
            <person name="Tarr C.L."/>
            <person name="Trees E."/>
            <person name="Katz L.S."/>
            <person name="Carleton-Romer H.A."/>
            <person name="Stroika S."/>
            <person name="Kucerova Z."/>
            <person name="Roache K.F."/>
            <person name="Sabol A.L."/>
            <person name="Besser J."/>
            <person name="Gerner-Smidt P."/>
        </authorList>
    </citation>
    <scope>NUCLEOTIDE SEQUENCE [LARGE SCALE GENOMIC DNA]</scope>
    <source>
        <strain evidence="1">PNUSAS046051</strain>
        <strain evidence="3">PNUSAS096846</strain>
    </source>
</reference>
<sequence length="66" mass="7740">MSFIKIASPGGLKIKTQYYNENNTSLNIEFANSLCDAEMILLHIINFWDECYERKIFVWFIGFAIN</sequence>
<dbReference type="Proteomes" id="UP000885256">
    <property type="component" value="Unassembled WGS sequence"/>
</dbReference>
<evidence type="ECO:0000313" key="3">
    <source>
        <dbReference type="EMBL" id="ECR8155047.1"/>
    </source>
</evidence>
<evidence type="ECO:0000313" key="5">
    <source>
        <dbReference type="EMBL" id="RIP30732.1"/>
    </source>
</evidence>
<dbReference type="EMBL" id="CP043773">
    <property type="protein sequence ID" value="QEP98707.1"/>
    <property type="molecule type" value="Genomic_DNA"/>
</dbReference>
<dbReference type="EMBL" id="SDIQ01000018">
    <property type="protein sequence ID" value="RXL21668.1"/>
    <property type="molecule type" value="Genomic_DNA"/>
</dbReference>
<dbReference type="OMA" id="TQYYNKN"/>